<evidence type="ECO:0000259" key="1">
    <source>
        <dbReference type="Pfam" id="PF06114"/>
    </source>
</evidence>
<organism evidence="2 3">
    <name type="scientific">Insolitispirillum peregrinum</name>
    <dbReference type="NCBI Taxonomy" id="80876"/>
    <lineage>
        <taxon>Bacteria</taxon>
        <taxon>Pseudomonadati</taxon>
        <taxon>Pseudomonadota</taxon>
        <taxon>Alphaproteobacteria</taxon>
        <taxon>Rhodospirillales</taxon>
        <taxon>Novispirillaceae</taxon>
        <taxon>Insolitispirillum</taxon>
    </lineage>
</organism>
<evidence type="ECO:0000313" key="3">
    <source>
        <dbReference type="Proteomes" id="UP000185678"/>
    </source>
</evidence>
<dbReference type="Pfam" id="PF06114">
    <property type="entry name" value="Peptidase_M78"/>
    <property type="match status" value="1"/>
</dbReference>
<dbReference type="OrthoDB" id="9794834at2"/>
<evidence type="ECO:0000313" key="2">
    <source>
        <dbReference type="EMBL" id="SIT14316.1"/>
    </source>
</evidence>
<dbReference type="EMBL" id="FTOA01000008">
    <property type="protein sequence ID" value="SIT14316.1"/>
    <property type="molecule type" value="Genomic_DNA"/>
</dbReference>
<sequence length="300" mass="34157">MTRPLSPERWAFEITHLLNAVFGADRFPIDIPAVAREYTAQRFPDDPIISVQGDNLPGFDGALFKAPAGRKGWGIIYNNRISSKGRINFTLAHEFGHFLLHRIAYPNGFRCGEQDVVRWDSEYGQVEHQANLFAANFLMPLDDFRRQIPERDKVDLDMIAHCADRYRVSLIAATLRWLSYTQKRAVLVVSRDGFILWARSSPSALKTGAFFRTSAGPIEIPATSLPVKQDLLIDGRATIDHGPGVWFREPVREMTVFAEQYDFAISLLLLDDARPFASFEAEDEPDVFDKMILQPGRREW</sequence>
<dbReference type="PANTHER" id="PTHR43236">
    <property type="entry name" value="ANTITOXIN HIGA1"/>
    <property type="match status" value="1"/>
</dbReference>
<dbReference type="InterPro" id="IPR052345">
    <property type="entry name" value="Rad_response_metalloprotease"/>
</dbReference>
<dbReference type="AlphaFoldDB" id="A0A1N7PUQ9"/>
<accession>A0A1N7PUQ9</accession>
<gene>
    <name evidence="2" type="ORF">SAMN05421779_10869</name>
</gene>
<dbReference type="Gene3D" id="1.10.10.2910">
    <property type="match status" value="1"/>
</dbReference>
<dbReference type="RefSeq" id="WP_076401806.1">
    <property type="nucleotide sequence ID" value="NZ_FTOA01000008.1"/>
</dbReference>
<proteinExistence type="predicted"/>
<dbReference type="STRING" id="80876.SAMN05421779_10869"/>
<protein>
    <recommendedName>
        <fullName evidence="1">IrrE N-terminal-like domain-containing protein</fullName>
    </recommendedName>
</protein>
<dbReference type="InterPro" id="IPR010359">
    <property type="entry name" value="IrrE_HExxH"/>
</dbReference>
<dbReference type="Proteomes" id="UP000185678">
    <property type="component" value="Unassembled WGS sequence"/>
</dbReference>
<reference evidence="2 3" key="1">
    <citation type="submission" date="2017-01" db="EMBL/GenBank/DDBJ databases">
        <authorList>
            <person name="Mah S.A."/>
            <person name="Swanson W.J."/>
            <person name="Moy G.W."/>
            <person name="Vacquier V.D."/>
        </authorList>
    </citation>
    <scope>NUCLEOTIDE SEQUENCE [LARGE SCALE GENOMIC DNA]</scope>
    <source>
        <strain evidence="2 3">DSM 11589</strain>
    </source>
</reference>
<keyword evidence="3" id="KW-1185">Reference proteome</keyword>
<dbReference type="PANTHER" id="PTHR43236:SF2">
    <property type="entry name" value="BLL0069 PROTEIN"/>
    <property type="match status" value="1"/>
</dbReference>
<name>A0A1N7PUQ9_9PROT</name>
<feature type="domain" description="IrrE N-terminal-like" evidence="1">
    <location>
        <begin position="54"/>
        <end position="177"/>
    </location>
</feature>